<accession>A0A4Y2RF65</accession>
<keyword evidence="2" id="KW-1185">Reference proteome</keyword>
<sequence length="114" mass="13086">MTKITPEVPPPLQTSAPHLLEIFWPSTHDLAYNGPNIRRIVSGIGFRTWNSPTPKPRPYYYATAALKLDKEIVGVLKYCKRWVLTLQASGPRYLRELFPLITADPRPSRERRVS</sequence>
<organism evidence="1 2">
    <name type="scientific">Araneus ventricosus</name>
    <name type="common">Orbweaver spider</name>
    <name type="synonym">Epeira ventricosa</name>
    <dbReference type="NCBI Taxonomy" id="182803"/>
    <lineage>
        <taxon>Eukaryota</taxon>
        <taxon>Metazoa</taxon>
        <taxon>Ecdysozoa</taxon>
        <taxon>Arthropoda</taxon>
        <taxon>Chelicerata</taxon>
        <taxon>Arachnida</taxon>
        <taxon>Araneae</taxon>
        <taxon>Araneomorphae</taxon>
        <taxon>Entelegynae</taxon>
        <taxon>Araneoidea</taxon>
        <taxon>Araneidae</taxon>
        <taxon>Araneus</taxon>
    </lineage>
</organism>
<dbReference type="AlphaFoldDB" id="A0A4Y2RF65"/>
<evidence type="ECO:0000313" key="1">
    <source>
        <dbReference type="EMBL" id="GBN74384.1"/>
    </source>
</evidence>
<gene>
    <name evidence="1" type="ORF">AVEN_200926_1</name>
</gene>
<dbReference type="EMBL" id="BGPR01016871">
    <property type="protein sequence ID" value="GBN74384.1"/>
    <property type="molecule type" value="Genomic_DNA"/>
</dbReference>
<reference evidence="1 2" key="1">
    <citation type="journal article" date="2019" name="Sci. Rep.">
        <title>Orb-weaving spider Araneus ventricosus genome elucidates the spidroin gene catalogue.</title>
        <authorList>
            <person name="Kono N."/>
            <person name="Nakamura H."/>
            <person name="Ohtoshi R."/>
            <person name="Moran D.A.P."/>
            <person name="Shinohara A."/>
            <person name="Yoshida Y."/>
            <person name="Fujiwara M."/>
            <person name="Mori M."/>
            <person name="Tomita M."/>
            <person name="Arakawa K."/>
        </authorList>
    </citation>
    <scope>NUCLEOTIDE SEQUENCE [LARGE SCALE GENOMIC DNA]</scope>
</reference>
<comment type="caution">
    <text evidence="1">The sequence shown here is derived from an EMBL/GenBank/DDBJ whole genome shotgun (WGS) entry which is preliminary data.</text>
</comment>
<evidence type="ECO:0000313" key="2">
    <source>
        <dbReference type="Proteomes" id="UP000499080"/>
    </source>
</evidence>
<dbReference type="Proteomes" id="UP000499080">
    <property type="component" value="Unassembled WGS sequence"/>
</dbReference>
<name>A0A4Y2RF65_ARAVE</name>
<protein>
    <submittedName>
        <fullName evidence="1">Uncharacterized protein</fullName>
    </submittedName>
</protein>
<proteinExistence type="predicted"/>